<dbReference type="AlphaFoldDB" id="A0A0G1GK53"/>
<protein>
    <recommendedName>
        <fullName evidence="1">KANL3/Tex30 alpha/beta hydrolase-like domain-containing protein</fullName>
    </recommendedName>
</protein>
<evidence type="ECO:0000313" key="2">
    <source>
        <dbReference type="EMBL" id="KKT35336.1"/>
    </source>
</evidence>
<dbReference type="Proteomes" id="UP000034069">
    <property type="component" value="Unassembled WGS sequence"/>
</dbReference>
<dbReference type="Pfam" id="PF20408">
    <property type="entry name" value="Abhydrolase_11"/>
    <property type="match status" value="1"/>
</dbReference>
<name>A0A0G1GK53_9BACT</name>
<gene>
    <name evidence="2" type="ORF">UW23_C0018G0009</name>
</gene>
<dbReference type="InterPro" id="IPR046879">
    <property type="entry name" value="KANL3/Tex30_Abhydrolase"/>
</dbReference>
<proteinExistence type="predicted"/>
<dbReference type="EMBL" id="LCHN01000018">
    <property type="protein sequence ID" value="KKT35336.1"/>
    <property type="molecule type" value="Genomic_DNA"/>
</dbReference>
<sequence length="191" mass="21137">MEFYYNSRSEELDVILPGSSGGIDSDFIQILFEAAKRTGRSVVAFDYPFHERLEKKGFGEKVGEEVRALNSVLEFCRAGGYKKVRLLGKSLGGVVAGKFLSSLSAGEQRKFELVILGYDLGWIKVGDLKEKIVIIQGSEDPFGGIKLVKRDLEGASSTAIEYHEIRGADHGFRDPKTGKPKYMDKVLALIK</sequence>
<dbReference type="InterPro" id="IPR029058">
    <property type="entry name" value="AB_hydrolase_fold"/>
</dbReference>
<comment type="caution">
    <text evidence="2">The sequence shown here is derived from an EMBL/GenBank/DDBJ whole genome shotgun (WGS) entry which is preliminary data.</text>
</comment>
<dbReference type="SUPFAM" id="SSF53474">
    <property type="entry name" value="alpha/beta-Hydrolases"/>
    <property type="match status" value="1"/>
</dbReference>
<evidence type="ECO:0000259" key="1">
    <source>
        <dbReference type="Pfam" id="PF20408"/>
    </source>
</evidence>
<feature type="domain" description="KANL3/Tex30 alpha/beta hydrolase-like" evidence="1">
    <location>
        <begin position="18"/>
        <end position="177"/>
    </location>
</feature>
<reference evidence="2 3" key="1">
    <citation type="journal article" date="2015" name="Nature">
        <title>rRNA introns, odd ribosomes, and small enigmatic genomes across a large radiation of phyla.</title>
        <authorList>
            <person name="Brown C.T."/>
            <person name="Hug L.A."/>
            <person name="Thomas B.C."/>
            <person name="Sharon I."/>
            <person name="Castelle C.J."/>
            <person name="Singh A."/>
            <person name="Wilkins M.J."/>
            <person name="Williams K.H."/>
            <person name="Banfield J.F."/>
        </authorList>
    </citation>
    <scope>NUCLEOTIDE SEQUENCE [LARGE SCALE GENOMIC DNA]</scope>
</reference>
<accession>A0A0G1GK53</accession>
<evidence type="ECO:0000313" key="3">
    <source>
        <dbReference type="Proteomes" id="UP000034069"/>
    </source>
</evidence>
<dbReference type="Gene3D" id="3.40.50.1820">
    <property type="entry name" value="alpha/beta hydrolase"/>
    <property type="match status" value="1"/>
</dbReference>
<organism evidence="2 3">
    <name type="scientific">Candidatus Collierbacteria bacterium GW2011_GWA1_44_12</name>
    <dbReference type="NCBI Taxonomy" id="1618376"/>
    <lineage>
        <taxon>Bacteria</taxon>
        <taxon>Candidatus Collieribacteriota</taxon>
    </lineage>
</organism>